<sequence length="92" mass="10684">MPLKPYFPVVVEWVELYALKESLKLASSMNISKAIFETDCASLANRVKKCDMDISIMGNRIKEIYKTKENFDSAIICWTNRKCNNVHGRLYF</sequence>
<organism evidence="2 4">
    <name type="scientific">Gossypium anomalum</name>
    <dbReference type="NCBI Taxonomy" id="47600"/>
    <lineage>
        <taxon>Eukaryota</taxon>
        <taxon>Viridiplantae</taxon>
        <taxon>Streptophyta</taxon>
        <taxon>Embryophyta</taxon>
        <taxon>Tracheophyta</taxon>
        <taxon>Spermatophyta</taxon>
        <taxon>Magnoliopsida</taxon>
        <taxon>eudicotyledons</taxon>
        <taxon>Gunneridae</taxon>
        <taxon>Pentapetalae</taxon>
        <taxon>rosids</taxon>
        <taxon>malvids</taxon>
        <taxon>Malvales</taxon>
        <taxon>Malvaceae</taxon>
        <taxon>Malvoideae</taxon>
        <taxon>Gossypium</taxon>
    </lineage>
</organism>
<dbReference type="OrthoDB" id="1000652at2759"/>
<evidence type="ECO:0000313" key="4">
    <source>
        <dbReference type="Proteomes" id="UP000701853"/>
    </source>
</evidence>
<dbReference type="AlphaFoldDB" id="A0A8J5YJV2"/>
<gene>
    <name evidence="2" type="ORF">CXB51_013951</name>
    <name evidence="3" type="ORF">CXB51_013952</name>
</gene>
<accession>A0A8J5YJV2</accession>
<dbReference type="Pfam" id="PF13456">
    <property type="entry name" value="RVT_3"/>
    <property type="match status" value="1"/>
</dbReference>
<protein>
    <recommendedName>
        <fullName evidence="1">RNase H type-1 domain-containing protein</fullName>
    </recommendedName>
</protein>
<evidence type="ECO:0000313" key="3">
    <source>
        <dbReference type="EMBL" id="KAG8490784.1"/>
    </source>
</evidence>
<evidence type="ECO:0000259" key="1">
    <source>
        <dbReference type="Pfam" id="PF13456"/>
    </source>
</evidence>
<comment type="caution">
    <text evidence="2">The sequence shown here is derived from an EMBL/GenBank/DDBJ whole genome shotgun (WGS) entry which is preliminary data.</text>
</comment>
<proteinExistence type="predicted"/>
<dbReference type="GO" id="GO:0003676">
    <property type="term" value="F:nucleic acid binding"/>
    <property type="evidence" value="ECO:0007669"/>
    <property type="project" value="InterPro"/>
</dbReference>
<dbReference type="EMBL" id="JAHUZN010000006">
    <property type="protein sequence ID" value="KAG8490784.1"/>
    <property type="molecule type" value="Genomic_DNA"/>
</dbReference>
<feature type="domain" description="RNase H type-1" evidence="1">
    <location>
        <begin position="12"/>
        <end position="86"/>
    </location>
</feature>
<keyword evidence="4" id="KW-1185">Reference proteome</keyword>
<dbReference type="InterPro" id="IPR002156">
    <property type="entry name" value="RNaseH_domain"/>
</dbReference>
<name>A0A8J5YJV2_9ROSI</name>
<dbReference type="GO" id="GO:0004523">
    <property type="term" value="F:RNA-DNA hybrid ribonuclease activity"/>
    <property type="evidence" value="ECO:0007669"/>
    <property type="project" value="InterPro"/>
</dbReference>
<dbReference type="EMBL" id="JAHUZN010000006">
    <property type="protein sequence ID" value="KAG8490781.1"/>
    <property type="molecule type" value="Genomic_DNA"/>
</dbReference>
<evidence type="ECO:0000313" key="2">
    <source>
        <dbReference type="EMBL" id="KAG8490781.1"/>
    </source>
</evidence>
<dbReference type="Proteomes" id="UP000701853">
    <property type="component" value="Chromosome 6"/>
</dbReference>
<reference evidence="2 4" key="1">
    <citation type="journal article" date="2021" name="bioRxiv">
        <title>The Gossypium anomalum genome as a resource for cotton improvement and evolutionary analysis of hybrid incompatibility.</title>
        <authorList>
            <person name="Grover C.E."/>
            <person name="Yuan D."/>
            <person name="Arick M.A."/>
            <person name="Miller E.R."/>
            <person name="Hu G."/>
            <person name="Peterson D.G."/>
            <person name="Wendel J.F."/>
            <person name="Udall J.A."/>
        </authorList>
    </citation>
    <scope>NUCLEOTIDE SEQUENCE [LARGE SCALE GENOMIC DNA]</scope>
    <source>
        <strain evidence="2">JFW-Udall</strain>
        <tissue evidence="2">Leaf</tissue>
    </source>
</reference>